<dbReference type="GeneID" id="1458610"/>
<feature type="transmembrane region" description="Helical" evidence="8">
    <location>
        <begin position="301"/>
        <end position="323"/>
    </location>
</feature>
<feature type="transmembrane region" description="Helical" evidence="8">
    <location>
        <begin position="178"/>
        <end position="198"/>
    </location>
</feature>
<sequence length="518" mass="55179">MEIQKTFPQNNLIKLLIILISFSIILLSLHSFGQTSSNTTAEIQSLNQSILALENHTADYPSAAVPSWLDTGSNAWMLTAATFVGLQSVPGVALYYAGLSKKKYAVNSALMVFYAFAAVLVVWMIAGYNAGFGHPALLSINGYGILGYPLPAWLGHYEASQTVFGPTGTPVDIPTSTYIFFQFVFAAITPVLLAGGVLERMNFKAWMIFVPFWSLLVYSPVAYWLFAGGWLNQLGAVDFSGGYVIHVDAGVGALAAALAIGPRLASERKLEAHSLPLVLAGAGLIWLGWDGFNGGDPGGATIDAAIAVLNTNIATAVSAITWMLMDMAFFKKPTLVGATSGAITGLVAITPAAGYVNGWEAMLIGIASGSIPWLSLYKFEPRLKVDDTLGVFSTHGIAGIVGGLLTGVFADPNVTQYVDPTLKGALYGNLYQLGIQAAAAAVVFVYDFAITFGLLKLIGLFIPLQAPPDTLAIGDYAMHGEVAYSELLATLPESQIKKEEIREEAQEEKEDPDEKKSK</sequence>
<evidence type="ECO:0000256" key="2">
    <source>
        <dbReference type="ARBA" id="ARBA00005887"/>
    </source>
</evidence>
<dbReference type="InterPro" id="IPR018047">
    <property type="entry name" value="Ammonium_transpt_CS"/>
</dbReference>
<evidence type="ECO:0000256" key="8">
    <source>
        <dbReference type="RuleBase" id="RU362002"/>
    </source>
</evidence>
<feature type="transmembrane region" description="Helical" evidence="8">
    <location>
        <begin position="205"/>
        <end position="227"/>
    </location>
</feature>
<comment type="subcellular location">
    <subcellularLocation>
        <location evidence="8">Cell membrane</location>
        <topology evidence="8">Multi-pass membrane protein</topology>
    </subcellularLocation>
    <subcellularLocation>
        <location evidence="1">Membrane</location>
        <topology evidence="1">Multi-pass membrane protein</topology>
    </subcellularLocation>
</comment>
<feature type="transmembrane region" description="Helical" evidence="8">
    <location>
        <begin position="75"/>
        <end position="97"/>
    </location>
</feature>
<feature type="transmembrane region" description="Helical" evidence="8">
    <location>
        <begin position="335"/>
        <end position="353"/>
    </location>
</feature>
<name>A0A832WTA0_9CREN</name>
<dbReference type="RefSeq" id="WP_010978643.1">
    <property type="nucleotide sequence ID" value="NZ_BAABQO010000007.1"/>
</dbReference>
<evidence type="ECO:0000256" key="6">
    <source>
        <dbReference type="ARBA" id="ARBA00023136"/>
    </source>
</evidence>
<dbReference type="PROSITE" id="PS01219">
    <property type="entry name" value="AMMONIUM_TRANSP"/>
    <property type="match status" value="1"/>
</dbReference>
<dbReference type="InterPro" id="IPR024041">
    <property type="entry name" value="NH4_transpt_AmtB-like_dom"/>
</dbReference>
<comment type="caution">
    <text evidence="11">The sequence shown here is derived from an EMBL/GenBank/DDBJ whole genome shotgun (WGS) entry which is preliminary data.</text>
</comment>
<dbReference type="Pfam" id="PF00909">
    <property type="entry name" value="Ammonium_transp"/>
    <property type="match status" value="1"/>
</dbReference>
<keyword evidence="4 8" id="KW-0812">Transmembrane</keyword>
<evidence type="ECO:0000256" key="1">
    <source>
        <dbReference type="ARBA" id="ARBA00004141"/>
    </source>
</evidence>
<evidence type="ECO:0000256" key="7">
    <source>
        <dbReference type="ARBA" id="ARBA00023177"/>
    </source>
</evidence>
<dbReference type="PANTHER" id="PTHR43029">
    <property type="entry name" value="AMMONIUM TRANSPORTER MEP2"/>
    <property type="match status" value="1"/>
</dbReference>
<feature type="transmembrane region" description="Helical" evidence="8">
    <location>
        <begin position="104"/>
        <end position="126"/>
    </location>
</feature>
<comment type="similarity">
    <text evidence="2 8">Belongs to the ammonia transporter channel (TC 1.A.11.2) family.</text>
</comment>
<dbReference type="GO" id="GO:0005886">
    <property type="term" value="C:plasma membrane"/>
    <property type="evidence" value="ECO:0007669"/>
    <property type="project" value="UniProtKB-SubCell"/>
</dbReference>
<feature type="transmembrane region" description="Helical" evidence="8">
    <location>
        <begin position="12"/>
        <end position="32"/>
    </location>
</feature>
<feature type="transmembrane region" description="Helical" evidence="8">
    <location>
        <begin position="359"/>
        <end position="377"/>
    </location>
</feature>
<dbReference type="InterPro" id="IPR029020">
    <property type="entry name" value="Ammonium/urea_transptr"/>
</dbReference>
<organism evidence="11 12">
    <name type="scientific">Sulfurisphaera tokodaii</name>
    <dbReference type="NCBI Taxonomy" id="111955"/>
    <lineage>
        <taxon>Archaea</taxon>
        <taxon>Thermoproteota</taxon>
        <taxon>Thermoprotei</taxon>
        <taxon>Sulfolobales</taxon>
        <taxon>Sulfolobaceae</taxon>
        <taxon>Sulfurisphaera</taxon>
    </lineage>
</organism>
<gene>
    <name evidence="11" type="ORF">HA332_06875</name>
</gene>
<dbReference type="SUPFAM" id="SSF111352">
    <property type="entry name" value="Ammonium transporter"/>
    <property type="match status" value="1"/>
</dbReference>
<dbReference type="OMA" id="FNAGSWL"/>
<evidence type="ECO:0000313" key="12">
    <source>
        <dbReference type="Proteomes" id="UP000646844"/>
    </source>
</evidence>
<proteinExistence type="inferred from homology"/>
<dbReference type="EMBL" id="DUJO01000027">
    <property type="protein sequence ID" value="HII74089.1"/>
    <property type="molecule type" value="Genomic_DNA"/>
</dbReference>
<keyword evidence="3 8" id="KW-0813">Transport</keyword>
<dbReference type="AlphaFoldDB" id="A0A832WTA0"/>
<feature type="transmembrane region" description="Helical" evidence="8">
    <location>
        <begin position="430"/>
        <end position="455"/>
    </location>
</feature>
<feature type="transmembrane region" description="Helical" evidence="8">
    <location>
        <begin position="272"/>
        <end position="289"/>
    </location>
</feature>
<accession>A0A832WTA0</accession>
<protein>
    <recommendedName>
        <fullName evidence="8">Ammonium transporter</fullName>
    </recommendedName>
</protein>
<feature type="transmembrane region" description="Helical" evidence="8">
    <location>
        <begin position="389"/>
        <end position="410"/>
    </location>
</feature>
<dbReference type="PRINTS" id="PR00342">
    <property type="entry name" value="RHESUSRHD"/>
</dbReference>
<evidence type="ECO:0000256" key="9">
    <source>
        <dbReference type="SAM" id="MobiDB-lite"/>
    </source>
</evidence>
<dbReference type="GO" id="GO:0008519">
    <property type="term" value="F:ammonium channel activity"/>
    <property type="evidence" value="ECO:0007669"/>
    <property type="project" value="InterPro"/>
</dbReference>
<evidence type="ECO:0000256" key="3">
    <source>
        <dbReference type="ARBA" id="ARBA00022448"/>
    </source>
</evidence>
<dbReference type="PANTHER" id="PTHR43029:SF10">
    <property type="entry name" value="AMMONIUM TRANSPORTER MEP2"/>
    <property type="match status" value="1"/>
</dbReference>
<feature type="transmembrane region" description="Helical" evidence="8">
    <location>
        <begin position="239"/>
        <end position="260"/>
    </location>
</feature>
<dbReference type="Proteomes" id="UP000646844">
    <property type="component" value="Unassembled WGS sequence"/>
</dbReference>
<dbReference type="Gene3D" id="1.10.3430.10">
    <property type="entry name" value="Ammonium transporter AmtB like domains"/>
    <property type="match status" value="1"/>
</dbReference>
<evidence type="ECO:0000256" key="4">
    <source>
        <dbReference type="ARBA" id="ARBA00022692"/>
    </source>
</evidence>
<dbReference type="NCBIfam" id="TIGR00836">
    <property type="entry name" value="amt"/>
    <property type="match status" value="1"/>
</dbReference>
<evidence type="ECO:0000313" key="11">
    <source>
        <dbReference type="EMBL" id="HII74089.1"/>
    </source>
</evidence>
<evidence type="ECO:0000256" key="5">
    <source>
        <dbReference type="ARBA" id="ARBA00022989"/>
    </source>
</evidence>
<reference evidence="11" key="1">
    <citation type="journal article" date="2020" name="bioRxiv">
        <title>A rank-normalized archaeal taxonomy based on genome phylogeny resolves widespread incomplete and uneven classifications.</title>
        <authorList>
            <person name="Rinke C."/>
            <person name="Chuvochina M."/>
            <person name="Mussig A.J."/>
            <person name="Chaumeil P.-A."/>
            <person name="Waite D.W."/>
            <person name="Whitman W.B."/>
            <person name="Parks D.H."/>
            <person name="Hugenholtz P."/>
        </authorList>
    </citation>
    <scope>NUCLEOTIDE SEQUENCE</scope>
    <source>
        <strain evidence="11">UBA8838</strain>
    </source>
</reference>
<keyword evidence="5 8" id="KW-1133">Transmembrane helix</keyword>
<dbReference type="InterPro" id="IPR002229">
    <property type="entry name" value="RhesusRHD"/>
</dbReference>
<keyword evidence="7 8" id="KW-0924">Ammonia transport</keyword>
<dbReference type="InterPro" id="IPR001905">
    <property type="entry name" value="Ammonium_transpt"/>
</dbReference>
<evidence type="ECO:0000259" key="10">
    <source>
        <dbReference type="Pfam" id="PF00909"/>
    </source>
</evidence>
<keyword evidence="6 8" id="KW-0472">Membrane</keyword>
<feature type="region of interest" description="Disordered" evidence="9">
    <location>
        <begin position="499"/>
        <end position="518"/>
    </location>
</feature>
<feature type="domain" description="Ammonium transporter AmtB-like" evidence="10">
    <location>
        <begin position="75"/>
        <end position="484"/>
    </location>
</feature>